<gene>
    <name evidence="1" type="ORF">BaRGS_00014879</name>
</gene>
<keyword evidence="2" id="KW-1185">Reference proteome</keyword>
<evidence type="ECO:0000313" key="1">
    <source>
        <dbReference type="EMBL" id="KAK7493997.1"/>
    </source>
</evidence>
<organism evidence="1 2">
    <name type="scientific">Batillaria attramentaria</name>
    <dbReference type="NCBI Taxonomy" id="370345"/>
    <lineage>
        <taxon>Eukaryota</taxon>
        <taxon>Metazoa</taxon>
        <taxon>Spiralia</taxon>
        <taxon>Lophotrochozoa</taxon>
        <taxon>Mollusca</taxon>
        <taxon>Gastropoda</taxon>
        <taxon>Caenogastropoda</taxon>
        <taxon>Sorbeoconcha</taxon>
        <taxon>Cerithioidea</taxon>
        <taxon>Batillariidae</taxon>
        <taxon>Batillaria</taxon>
    </lineage>
</organism>
<name>A0ABD0L3K3_9CAEN</name>
<comment type="caution">
    <text evidence="1">The sequence shown here is derived from an EMBL/GenBank/DDBJ whole genome shotgun (WGS) entry which is preliminary data.</text>
</comment>
<dbReference type="Proteomes" id="UP001519460">
    <property type="component" value="Unassembled WGS sequence"/>
</dbReference>
<dbReference type="EMBL" id="JACVVK020000088">
    <property type="protein sequence ID" value="KAK7493997.1"/>
    <property type="molecule type" value="Genomic_DNA"/>
</dbReference>
<reference evidence="1 2" key="1">
    <citation type="journal article" date="2023" name="Sci. Data">
        <title>Genome assembly of the Korean intertidal mud-creeper Batillaria attramentaria.</title>
        <authorList>
            <person name="Patra A.K."/>
            <person name="Ho P.T."/>
            <person name="Jun S."/>
            <person name="Lee S.J."/>
            <person name="Kim Y."/>
            <person name="Won Y.J."/>
        </authorList>
    </citation>
    <scope>NUCLEOTIDE SEQUENCE [LARGE SCALE GENOMIC DNA]</scope>
    <source>
        <strain evidence="1">Wonlab-2016</strain>
    </source>
</reference>
<dbReference type="AlphaFoldDB" id="A0ABD0L3K3"/>
<protein>
    <submittedName>
        <fullName evidence="1">Uncharacterized protein</fullName>
    </submittedName>
</protein>
<accession>A0ABD0L3K3</accession>
<evidence type="ECO:0000313" key="2">
    <source>
        <dbReference type="Proteomes" id="UP001519460"/>
    </source>
</evidence>
<sequence>MQFTVPLILSKLPQVTSHVLLLFVCRLYQPASRRPVAFSPSAEMGLTDIEMAHNLDLDDPFFDDRQYEMVYEAEKIALWAAGDDASCAHQASPVIVMADFLSPSPSWVTAMNTDNLPYATKASSFVHLKAFFLF</sequence>
<proteinExistence type="predicted"/>